<organism evidence="1 2">
    <name type="scientific">Vreelandella piezotolerans</name>
    <dbReference type="NCBI Taxonomy" id="2609667"/>
    <lineage>
        <taxon>Bacteria</taxon>
        <taxon>Pseudomonadati</taxon>
        <taxon>Pseudomonadota</taxon>
        <taxon>Gammaproteobacteria</taxon>
        <taxon>Oceanospirillales</taxon>
        <taxon>Halomonadaceae</taxon>
        <taxon>Vreelandella</taxon>
    </lineage>
</organism>
<proteinExistence type="predicted"/>
<evidence type="ECO:0000313" key="1">
    <source>
        <dbReference type="EMBL" id="KAE8439015.1"/>
    </source>
</evidence>
<keyword evidence="2" id="KW-1185">Reference proteome</keyword>
<reference evidence="1 2" key="1">
    <citation type="submission" date="2019-09" db="EMBL/GenBank/DDBJ databases">
        <title>The Halomonas whole genome shotgun (WGS).</title>
        <authorList>
            <person name="Xie Z."/>
        </authorList>
    </citation>
    <scope>NUCLEOTIDE SEQUENCE [LARGE SCALE GENOMIC DNA]</scope>
    <source>
        <strain evidence="1 2">NBT06E8</strain>
    </source>
</reference>
<gene>
    <name evidence="1" type="ORF">F1978_05835</name>
</gene>
<evidence type="ECO:0000313" key="2">
    <source>
        <dbReference type="Proteomes" id="UP000466130"/>
    </source>
</evidence>
<dbReference type="RefSeq" id="WP_153842775.1">
    <property type="nucleotide sequence ID" value="NZ_CP048602.1"/>
</dbReference>
<protein>
    <submittedName>
        <fullName evidence="1">Uncharacterized protein</fullName>
    </submittedName>
</protein>
<dbReference type="EMBL" id="VWRT01000004">
    <property type="protein sequence ID" value="KAE8439015.1"/>
    <property type="molecule type" value="Genomic_DNA"/>
</dbReference>
<comment type="caution">
    <text evidence="1">The sequence shown here is derived from an EMBL/GenBank/DDBJ whole genome shotgun (WGS) entry which is preliminary data.</text>
</comment>
<name>A0ABQ6XC32_9GAMM</name>
<dbReference type="Proteomes" id="UP000466130">
    <property type="component" value="Unassembled WGS sequence"/>
</dbReference>
<accession>A0ABQ6XC32</accession>
<sequence length="420" mass="47727">MHSGLVNLNSYSQWNTDVYDEISIDDFCCLSDFKNGIYRISSGKVTIDFLLNGFDKIKSDVCLVFFQGAITNRNNTLPPYFTGMGIAEKLGHPFISIADPTISLDDSLTLSWYAGNKDDSLVPYKIARLLDYVANLLGFKLVLIGGSGGGFSVLVQSCILTSKATAIVWNPQTSIENYSSRFVSNYMKVAFDNDWVSFIDTKPKEDLIKHKAVEILRERKILHSILGLNISYNIELLYLQNKDDWHVQSHLKPFLKNREIERISRTSFYLDDNAALHIGDWGKGHTPPPKEVIKDIIMQVADSTKSVREIAYNLSFDSHDDFIPLISVDSEFKDFNPSLYFNEGREDLTINVVLPDNFMANENFKCAIYLYRNNERMHVCWYQDEFKFKVKGGGGQGVNAVKVFLKDIFGDVLSKFISLK</sequence>